<reference evidence="2 3" key="1">
    <citation type="submission" date="2023-08" db="EMBL/GenBank/DDBJ databases">
        <title>Comparative genomics and taxonomic characterization of three novel marine species of genus Marivirga.</title>
        <authorList>
            <person name="Muhammad N."/>
            <person name="Kim S.-G."/>
        </authorList>
    </citation>
    <scope>NUCLEOTIDE SEQUENCE [LARGE SCALE GENOMIC DNA]</scope>
    <source>
        <strain evidence="2 3">BDSF4-3</strain>
    </source>
</reference>
<name>A0AA49GB54_9BACT</name>
<dbReference type="InterPro" id="IPR032557">
    <property type="entry name" value="DUF4935"/>
</dbReference>
<evidence type="ECO:0000313" key="2">
    <source>
        <dbReference type="EMBL" id="WKK78395.2"/>
    </source>
</evidence>
<keyword evidence="3" id="KW-1185">Reference proteome</keyword>
<feature type="domain" description="DUF4935" evidence="1">
    <location>
        <begin position="4"/>
        <end position="168"/>
    </location>
</feature>
<protein>
    <submittedName>
        <fullName evidence="2">PIN domain-containing protein</fullName>
    </submittedName>
</protein>
<dbReference type="RefSeq" id="WP_308349899.1">
    <property type="nucleotide sequence ID" value="NZ_CP129971.1"/>
</dbReference>
<evidence type="ECO:0000313" key="3">
    <source>
        <dbReference type="Proteomes" id="UP001230496"/>
    </source>
</evidence>
<sequence>MDTIFIDTSIFEANNFLESKRIKEVYKLAEREEIKVVLPQLTYDEILNRITKNINEAGQQFKKYRNDTRILRNIPSLSSKFEPFDTIQLKKELRDIMSDKLTQSNFEIIDYPTLNIGDIFKSYFEKKFPFSSGGKKSEFPDAFALKTVEIWAEENGVKVLAFSKDNDMLNYKSNHLEIIEDFDQYLSDKIKLIEGNKHQKRLDQIEDIIFNDSENLQLEIKEWVERQLDDDSKYYEYSNHYDVHDVTILEVETDIEEYGITNISEDYISVELKVWLNYRVEIIIDDEEYMYKDEDTREWNFMETKPVIIDEIRYIDIDVIFSIVPDDDTVYEPEIEEINGGRPLNI</sequence>
<proteinExistence type="predicted"/>
<dbReference type="AlphaFoldDB" id="A0AA49GB54"/>
<gene>
    <name evidence="2" type="ORF">QYS49_07655</name>
</gene>
<dbReference type="EMBL" id="CP129971">
    <property type="protein sequence ID" value="WKK78395.2"/>
    <property type="molecule type" value="Genomic_DNA"/>
</dbReference>
<dbReference type="Pfam" id="PF16289">
    <property type="entry name" value="PIN_12"/>
    <property type="match status" value="1"/>
</dbReference>
<organism evidence="2 3">
    <name type="scientific">Marivirga salinarum</name>
    <dbReference type="NCBI Taxonomy" id="3059078"/>
    <lineage>
        <taxon>Bacteria</taxon>
        <taxon>Pseudomonadati</taxon>
        <taxon>Bacteroidota</taxon>
        <taxon>Cytophagia</taxon>
        <taxon>Cytophagales</taxon>
        <taxon>Marivirgaceae</taxon>
        <taxon>Marivirga</taxon>
    </lineage>
</organism>
<dbReference type="KEGG" id="msaa:QYS49_07655"/>
<dbReference type="Proteomes" id="UP001230496">
    <property type="component" value="Chromosome"/>
</dbReference>
<evidence type="ECO:0000259" key="1">
    <source>
        <dbReference type="Pfam" id="PF16289"/>
    </source>
</evidence>
<accession>A0AA49GB54</accession>